<dbReference type="EMBL" id="CP058952">
    <property type="protein sequence ID" value="QLI80345.1"/>
    <property type="molecule type" value="Genomic_DNA"/>
</dbReference>
<dbReference type="Pfam" id="PF08220">
    <property type="entry name" value="HTH_DeoR"/>
    <property type="match status" value="1"/>
</dbReference>
<dbReference type="GO" id="GO:0003700">
    <property type="term" value="F:DNA-binding transcription factor activity"/>
    <property type="evidence" value="ECO:0007669"/>
    <property type="project" value="InterPro"/>
</dbReference>
<evidence type="ECO:0000256" key="1">
    <source>
        <dbReference type="ARBA" id="ARBA00022491"/>
    </source>
</evidence>
<keyword evidence="1" id="KW-0678">Repressor</keyword>
<dbReference type="PROSITE" id="PS51000">
    <property type="entry name" value="HTH_DEOR_2"/>
    <property type="match status" value="1"/>
</dbReference>
<evidence type="ECO:0000313" key="7">
    <source>
        <dbReference type="Proteomes" id="UP000510822"/>
    </source>
</evidence>
<feature type="domain" description="HTH deoR-type" evidence="5">
    <location>
        <begin position="3"/>
        <end position="58"/>
    </location>
</feature>
<sequence length="259" mass="28817">MIFNPRQQELLEWVQRAGHVSVDELAHHFGVTPQTIRRDINQLADERKLHRVHGGASAHSSVENVEYSARKVLNIDAKERIAKLVAEHIPNHASVFMNLGTTSEAVARALQHHIGLRVITNNPHIAMTMCHYADSEVILAGGVMRAKDNGICGEATIEFIRQFRVDYAVLGVACIEMDGTLRDFEMRETRTSEAIIAQARNVFLVVDHTKFGRPSLVQMGHLRQITALFTDQAVPEALLPVLEETGTELYVAEELLGAS</sequence>
<name>A0A7D5Z8D6_9NEIS</name>
<evidence type="ECO:0000256" key="4">
    <source>
        <dbReference type="ARBA" id="ARBA00023163"/>
    </source>
</evidence>
<keyword evidence="2" id="KW-0805">Transcription regulation</keyword>
<dbReference type="GO" id="GO:0003677">
    <property type="term" value="F:DNA binding"/>
    <property type="evidence" value="ECO:0007669"/>
    <property type="project" value="UniProtKB-KW"/>
</dbReference>
<dbReference type="PANTHER" id="PTHR30363">
    <property type="entry name" value="HTH-TYPE TRANSCRIPTIONAL REGULATOR SRLR-RELATED"/>
    <property type="match status" value="1"/>
</dbReference>
<dbReference type="Gene3D" id="3.30.750.70">
    <property type="entry name" value="4-hydroxybutyrate coenzyme like domains"/>
    <property type="match status" value="1"/>
</dbReference>
<dbReference type="InterPro" id="IPR014036">
    <property type="entry name" value="DeoR-like_C"/>
</dbReference>
<evidence type="ECO:0000256" key="2">
    <source>
        <dbReference type="ARBA" id="ARBA00023015"/>
    </source>
</evidence>
<dbReference type="PRINTS" id="PR00037">
    <property type="entry name" value="HTHLACR"/>
</dbReference>
<dbReference type="KEGG" id="cfon:HZU75_01680"/>
<protein>
    <submittedName>
        <fullName evidence="6">DeoR/GlpR transcriptional regulator</fullName>
    </submittedName>
</protein>
<dbReference type="SUPFAM" id="SSF100950">
    <property type="entry name" value="NagB/RpiA/CoA transferase-like"/>
    <property type="match status" value="1"/>
</dbReference>
<dbReference type="InterPro" id="IPR001034">
    <property type="entry name" value="DeoR_HTH"/>
</dbReference>
<accession>A0A7D5Z8D6</accession>
<dbReference type="PROSITE" id="PS00894">
    <property type="entry name" value="HTH_DEOR_1"/>
    <property type="match status" value="1"/>
</dbReference>
<dbReference type="RefSeq" id="WP_180307488.1">
    <property type="nucleotide sequence ID" value="NZ_CP058952.1"/>
</dbReference>
<dbReference type="Proteomes" id="UP000510822">
    <property type="component" value="Chromosome"/>
</dbReference>
<dbReference type="Gene3D" id="1.10.10.10">
    <property type="entry name" value="Winged helix-like DNA-binding domain superfamily/Winged helix DNA-binding domain"/>
    <property type="match status" value="1"/>
</dbReference>
<evidence type="ECO:0000256" key="3">
    <source>
        <dbReference type="ARBA" id="ARBA00023125"/>
    </source>
</evidence>
<organism evidence="6 7">
    <name type="scientific">Chitinibacter fontanus</name>
    <dbReference type="NCBI Taxonomy" id="1737446"/>
    <lineage>
        <taxon>Bacteria</taxon>
        <taxon>Pseudomonadati</taxon>
        <taxon>Pseudomonadota</taxon>
        <taxon>Betaproteobacteria</taxon>
        <taxon>Neisseriales</taxon>
        <taxon>Chitinibacteraceae</taxon>
        <taxon>Chitinibacter</taxon>
    </lineage>
</organism>
<dbReference type="InterPro" id="IPR036388">
    <property type="entry name" value="WH-like_DNA-bd_sf"/>
</dbReference>
<dbReference type="InterPro" id="IPR018356">
    <property type="entry name" value="Tscrpt_reg_HTH_DeoR_CS"/>
</dbReference>
<dbReference type="SUPFAM" id="SSF46785">
    <property type="entry name" value="Winged helix' DNA-binding domain"/>
    <property type="match status" value="1"/>
</dbReference>
<dbReference type="AlphaFoldDB" id="A0A7D5Z8D6"/>
<evidence type="ECO:0000259" key="5">
    <source>
        <dbReference type="PROSITE" id="PS51000"/>
    </source>
</evidence>
<gene>
    <name evidence="6" type="ORF">HZU75_01680</name>
</gene>
<dbReference type="InterPro" id="IPR050313">
    <property type="entry name" value="Carb_Metab_HTH_regulators"/>
</dbReference>
<dbReference type="InterPro" id="IPR036390">
    <property type="entry name" value="WH_DNA-bd_sf"/>
</dbReference>
<keyword evidence="3" id="KW-0238">DNA-binding</keyword>
<keyword evidence="7" id="KW-1185">Reference proteome</keyword>
<dbReference type="SMART" id="SM00420">
    <property type="entry name" value="HTH_DEOR"/>
    <property type="match status" value="1"/>
</dbReference>
<proteinExistence type="predicted"/>
<dbReference type="PANTHER" id="PTHR30363:SF4">
    <property type="entry name" value="GLYCEROL-3-PHOSPHATE REGULON REPRESSOR"/>
    <property type="match status" value="1"/>
</dbReference>
<keyword evidence="4" id="KW-0804">Transcription</keyword>
<dbReference type="InterPro" id="IPR037171">
    <property type="entry name" value="NagB/RpiA_transferase-like"/>
</dbReference>
<dbReference type="SMART" id="SM01134">
    <property type="entry name" value="DeoRC"/>
    <property type="match status" value="1"/>
</dbReference>
<evidence type="ECO:0000313" key="6">
    <source>
        <dbReference type="EMBL" id="QLI80345.1"/>
    </source>
</evidence>
<dbReference type="Pfam" id="PF00455">
    <property type="entry name" value="DeoRC"/>
    <property type="match status" value="1"/>
</dbReference>
<reference evidence="6 7" key="1">
    <citation type="journal article" date="2016" name="Int. J. Syst. Evol. Microbiol.">
        <title>Chitinibacter fontanus sp. nov., isolated from a spring.</title>
        <authorList>
            <person name="Sheu S.Y."/>
            <person name="Li Y.S."/>
            <person name="Young C.C."/>
            <person name="Chen W.M."/>
        </authorList>
    </citation>
    <scope>NUCLEOTIDE SEQUENCE [LARGE SCALE GENOMIC DNA]</scope>
    <source>
        <strain evidence="6 7">STM-7</strain>
    </source>
</reference>